<feature type="domain" description="HTH cro/C1-type" evidence="1">
    <location>
        <begin position="21"/>
        <end position="77"/>
    </location>
</feature>
<dbReference type="Pfam" id="PF13560">
    <property type="entry name" value="HTH_31"/>
    <property type="match status" value="1"/>
</dbReference>
<evidence type="ECO:0000259" key="1">
    <source>
        <dbReference type="PROSITE" id="PS50943"/>
    </source>
</evidence>
<dbReference type="InterPro" id="IPR010982">
    <property type="entry name" value="Lambda_DNA-bd_dom_sf"/>
</dbReference>
<organism evidence="2 3">
    <name type="scientific">Nocardia beijingensis</name>
    <dbReference type="NCBI Taxonomy" id="95162"/>
    <lineage>
        <taxon>Bacteria</taxon>
        <taxon>Bacillati</taxon>
        <taxon>Actinomycetota</taxon>
        <taxon>Actinomycetes</taxon>
        <taxon>Mycobacteriales</taxon>
        <taxon>Nocardiaceae</taxon>
        <taxon>Nocardia</taxon>
    </lineage>
</organism>
<dbReference type="CDD" id="cd00093">
    <property type="entry name" value="HTH_XRE"/>
    <property type="match status" value="1"/>
</dbReference>
<protein>
    <submittedName>
        <fullName evidence="2">Helix-turn-helix domain-containing protein</fullName>
    </submittedName>
</protein>
<evidence type="ECO:0000313" key="3">
    <source>
        <dbReference type="Proteomes" id="UP001611450"/>
    </source>
</evidence>
<proteinExistence type="predicted"/>
<dbReference type="InterPro" id="IPR001387">
    <property type="entry name" value="Cro/C1-type_HTH"/>
</dbReference>
<dbReference type="EMBL" id="JBIRXV010000007">
    <property type="protein sequence ID" value="MFI2324310.1"/>
    <property type="molecule type" value="Genomic_DNA"/>
</dbReference>
<sequence>MGREGTPPPPSLPRRRFGNHIRDARHAANLKQPDVAKAMRWSVPTQSRIERGYLGTLNDRDVRDLCTVLGIEDEDEVSALIGMLEEATAQPKKWWQQQYGEVMQERFDVYVGLEYEARAVDIYRSELVPGLFQTADYARALNHLFFPHESEEQQARRIELKLKRQASLTRKTKPLAATMVMDEAILRRIVGNERTMGAQMHHLADMSTRDNIDIRILPFTAGYPVGTATGAFSILTFEADPPVVYVESFTSNMYLEEETEVATYRTASTIIRRSALDATASRNLLRQMMKEFAR</sequence>
<evidence type="ECO:0000313" key="2">
    <source>
        <dbReference type="EMBL" id="MFI2324310.1"/>
    </source>
</evidence>
<reference evidence="2 3" key="1">
    <citation type="submission" date="2024-10" db="EMBL/GenBank/DDBJ databases">
        <title>The Natural Products Discovery Center: Release of the First 8490 Sequenced Strains for Exploring Actinobacteria Biosynthetic Diversity.</title>
        <authorList>
            <person name="Kalkreuter E."/>
            <person name="Kautsar S.A."/>
            <person name="Yang D."/>
            <person name="Bader C.D."/>
            <person name="Teijaro C.N."/>
            <person name="Fluegel L."/>
            <person name="Davis C.M."/>
            <person name="Simpson J.R."/>
            <person name="Lauterbach L."/>
            <person name="Steele A.D."/>
            <person name="Gui C."/>
            <person name="Meng S."/>
            <person name="Li G."/>
            <person name="Viehrig K."/>
            <person name="Ye F."/>
            <person name="Su P."/>
            <person name="Kiefer A.F."/>
            <person name="Nichols A."/>
            <person name="Cepeda A.J."/>
            <person name="Yan W."/>
            <person name="Fan B."/>
            <person name="Jiang Y."/>
            <person name="Adhikari A."/>
            <person name="Zheng C.-J."/>
            <person name="Schuster L."/>
            <person name="Cowan T.M."/>
            <person name="Smanski M.J."/>
            <person name="Chevrette M.G."/>
            <person name="De Carvalho L.P.S."/>
            <person name="Shen B."/>
        </authorList>
    </citation>
    <scope>NUCLEOTIDE SEQUENCE [LARGE SCALE GENOMIC DNA]</scope>
    <source>
        <strain evidence="2 3">NPDC019626</strain>
    </source>
</reference>
<comment type="caution">
    <text evidence="2">The sequence shown here is derived from an EMBL/GenBank/DDBJ whole genome shotgun (WGS) entry which is preliminary data.</text>
</comment>
<keyword evidence="3" id="KW-1185">Reference proteome</keyword>
<dbReference type="PROSITE" id="PS50943">
    <property type="entry name" value="HTH_CROC1"/>
    <property type="match status" value="1"/>
</dbReference>
<name>A0ABW7WN64_9NOCA</name>
<dbReference type="Proteomes" id="UP001611450">
    <property type="component" value="Unassembled WGS sequence"/>
</dbReference>
<dbReference type="InterPro" id="IPR043917">
    <property type="entry name" value="DUF5753"/>
</dbReference>
<dbReference type="RefSeq" id="WP_396946476.1">
    <property type="nucleotide sequence ID" value="NZ_JBIRXV010000007.1"/>
</dbReference>
<gene>
    <name evidence="2" type="ORF">ACH47G_27835</name>
</gene>
<accession>A0ABW7WN64</accession>
<dbReference type="Pfam" id="PF19054">
    <property type="entry name" value="DUF5753"/>
    <property type="match status" value="1"/>
</dbReference>
<dbReference type="Gene3D" id="1.10.260.40">
    <property type="entry name" value="lambda repressor-like DNA-binding domains"/>
    <property type="match status" value="1"/>
</dbReference>
<dbReference type="SUPFAM" id="SSF47413">
    <property type="entry name" value="lambda repressor-like DNA-binding domains"/>
    <property type="match status" value="1"/>
</dbReference>